<comment type="caution">
    <text evidence="3">The sequence shown here is derived from an EMBL/GenBank/DDBJ whole genome shotgun (WGS) entry which is preliminary data.</text>
</comment>
<evidence type="ECO:0000259" key="2">
    <source>
        <dbReference type="PROSITE" id="PS50234"/>
    </source>
</evidence>
<accession>K1XK55</accession>
<dbReference type="InterPro" id="IPR036465">
    <property type="entry name" value="vWFA_dom_sf"/>
</dbReference>
<dbReference type="InterPro" id="IPR002035">
    <property type="entry name" value="VWF_A"/>
</dbReference>
<dbReference type="Pfam" id="PF13519">
    <property type="entry name" value="VWA_2"/>
    <property type="match status" value="1"/>
</dbReference>
<keyword evidence="1" id="KW-0472">Membrane</keyword>
<reference evidence="3" key="1">
    <citation type="journal article" date="2012" name="Science">
        <title>Fermentation, hydrogen, and sulfur metabolism in multiple uncultivated bacterial phyla.</title>
        <authorList>
            <person name="Wrighton K.C."/>
            <person name="Thomas B.C."/>
            <person name="Sharon I."/>
            <person name="Miller C.S."/>
            <person name="Castelle C.J."/>
            <person name="VerBerkmoes N.C."/>
            <person name="Wilkins M.J."/>
            <person name="Hettich R.L."/>
            <person name="Lipton M.S."/>
            <person name="Williams K.H."/>
            <person name="Long P.E."/>
            <person name="Banfield J.F."/>
        </authorList>
    </citation>
    <scope>NUCLEOTIDE SEQUENCE [LARGE SCALE GENOMIC DNA]</scope>
</reference>
<dbReference type="EMBL" id="AMFJ01036019">
    <property type="protein sequence ID" value="EKD25591.1"/>
    <property type="molecule type" value="Genomic_DNA"/>
</dbReference>
<feature type="transmembrane region" description="Helical" evidence="1">
    <location>
        <begin position="6"/>
        <end position="24"/>
    </location>
</feature>
<organism evidence="3">
    <name type="scientific">uncultured bacterium</name>
    <name type="common">gcode 4</name>
    <dbReference type="NCBI Taxonomy" id="1234023"/>
    <lineage>
        <taxon>Bacteria</taxon>
        <taxon>environmental samples</taxon>
    </lineage>
</organism>
<proteinExistence type="predicted"/>
<dbReference type="SMART" id="SM00327">
    <property type="entry name" value="VWA"/>
    <property type="match status" value="1"/>
</dbReference>
<gene>
    <name evidence="3" type="ORF">ACD_80C00012G0007</name>
</gene>
<feature type="transmembrane region" description="Helical" evidence="1">
    <location>
        <begin position="295"/>
        <end position="314"/>
    </location>
</feature>
<protein>
    <recommendedName>
        <fullName evidence="2">VWFA domain-containing protein</fullName>
    </recommendedName>
</protein>
<keyword evidence="1" id="KW-1133">Transmembrane helix</keyword>
<dbReference type="PROSITE" id="PS50234">
    <property type="entry name" value="VWFA"/>
    <property type="match status" value="1"/>
</dbReference>
<sequence length="317" mass="37106">MLFSVHWIRISLFFITLVSVLFFFNQKPNFIVPMKHMKQRSRFAYNILLWLLVVSVVLLPLRISLISDKQVVVEKNLPIQIILDVSLSMAANDLQPSRFVAAKTSLISLIKQLDGYQISLITFSWKPFVYIPFSSSSWAIAAKLQSMNLGDFPPVKDFLWTAIGDAILLGVGNLQQFSHQETYKPWIVILITDGDSNIWFDPMQLVSYYQRMQVPIFVLGVGQENYLIGRDAWNDPITTDINITLLQQLADKTWWKFYRILGEKTFDEFFTELSQNIVTHQQQNIKNIFWELNDYLIYILVFSLFWLLIFRRCIGRR</sequence>
<feature type="transmembrane region" description="Helical" evidence="1">
    <location>
        <begin position="45"/>
        <end position="65"/>
    </location>
</feature>
<dbReference type="Gene3D" id="3.40.50.410">
    <property type="entry name" value="von Willebrand factor, type A domain"/>
    <property type="match status" value="1"/>
</dbReference>
<keyword evidence="1" id="KW-0812">Transmembrane</keyword>
<dbReference type="AlphaFoldDB" id="K1XK55"/>
<feature type="domain" description="VWFA" evidence="2">
    <location>
        <begin position="78"/>
        <end position="277"/>
    </location>
</feature>
<evidence type="ECO:0000256" key="1">
    <source>
        <dbReference type="SAM" id="Phobius"/>
    </source>
</evidence>
<name>K1XK55_9BACT</name>
<evidence type="ECO:0000313" key="3">
    <source>
        <dbReference type="EMBL" id="EKD25591.1"/>
    </source>
</evidence>
<dbReference type="SUPFAM" id="SSF53300">
    <property type="entry name" value="vWA-like"/>
    <property type="match status" value="1"/>
</dbReference>